<comment type="function">
    <text evidence="2">Hydrolyzes RNA 2',3'-cyclic phosphodiester to an RNA 2'-phosphomonoester.</text>
</comment>
<proteinExistence type="inferred from homology"/>
<dbReference type="HAMAP" id="MF_01940">
    <property type="entry name" value="RNA_CPDase"/>
    <property type="match status" value="1"/>
</dbReference>
<evidence type="ECO:0000313" key="4">
    <source>
        <dbReference type="Proteomes" id="UP000075260"/>
    </source>
</evidence>
<gene>
    <name evidence="3" type="ORF">BE15_43205</name>
</gene>
<comment type="catalytic activity">
    <reaction evidence="2">
        <text>a 3'-end 2',3'-cyclophospho-ribonucleotide-RNA + H2O = a 3'-end 2'-phospho-ribonucleotide-RNA + H(+)</text>
        <dbReference type="Rhea" id="RHEA:11828"/>
        <dbReference type="Rhea" id="RHEA-COMP:10464"/>
        <dbReference type="Rhea" id="RHEA-COMP:17353"/>
        <dbReference type="ChEBI" id="CHEBI:15377"/>
        <dbReference type="ChEBI" id="CHEBI:15378"/>
        <dbReference type="ChEBI" id="CHEBI:83064"/>
        <dbReference type="ChEBI" id="CHEBI:173113"/>
        <dbReference type="EC" id="3.1.4.58"/>
    </reaction>
</comment>
<feature type="short sequence motif" description="HXTX 2" evidence="2">
    <location>
        <begin position="128"/>
        <end position="131"/>
    </location>
</feature>
<name>A0A150QBK3_SORCE</name>
<keyword evidence="3" id="KW-0436">Ligase</keyword>
<organism evidence="3 4">
    <name type="scientific">Sorangium cellulosum</name>
    <name type="common">Polyangium cellulosum</name>
    <dbReference type="NCBI Taxonomy" id="56"/>
    <lineage>
        <taxon>Bacteria</taxon>
        <taxon>Pseudomonadati</taxon>
        <taxon>Myxococcota</taxon>
        <taxon>Polyangia</taxon>
        <taxon>Polyangiales</taxon>
        <taxon>Polyangiaceae</taxon>
        <taxon>Sorangium</taxon>
    </lineage>
</organism>
<dbReference type="EC" id="3.1.4.58" evidence="2"/>
<reference evidence="3 4" key="1">
    <citation type="submission" date="2014-02" db="EMBL/GenBank/DDBJ databases">
        <title>The small core and large imbalanced accessory genome model reveals a collaborative survival strategy of Sorangium cellulosum strains in nature.</title>
        <authorList>
            <person name="Han K."/>
            <person name="Peng R."/>
            <person name="Blom J."/>
            <person name="Li Y.-Z."/>
        </authorList>
    </citation>
    <scope>NUCLEOTIDE SEQUENCE [LARGE SCALE GENOMIC DNA]</scope>
    <source>
        <strain evidence="3 4">So0008-312</strain>
    </source>
</reference>
<dbReference type="EMBL" id="JEMA01000839">
    <property type="protein sequence ID" value="KYF65351.1"/>
    <property type="molecule type" value="Genomic_DNA"/>
</dbReference>
<feature type="active site" description="Proton donor" evidence="2">
    <location>
        <position position="40"/>
    </location>
</feature>
<evidence type="ECO:0000256" key="1">
    <source>
        <dbReference type="ARBA" id="ARBA00022801"/>
    </source>
</evidence>
<dbReference type="GO" id="GO:0004113">
    <property type="term" value="F:2',3'-cyclic-nucleotide 3'-phosphodiesterase activity"/>
    <property type="evidence" value="ECO:0007669"/>
    <property type="project" value="InterPro"/>
</dbReference>
<sequence length="195" mass="21046">MRVFVAVDPGAELLAKAGDLLRELSPRAPSAKWVEPAGLHVTLAFMGEIGEERLPLVIAAAGSVAAFHRPLTLRIEKGGAFGARRRPRVLWLGVGGDVRALTSIHRDLEQTLSMSTGYVPEDRPFEPHLTLARSRDPRGDPALEACAQAIGDVDFGETRVDEIIVYHSELTPKGARYTALARVPLEGIGAQEPGR</sequence>
<feature type="short sequence motif" description="HXTX 1" evidence="2">
    <location>
        <begin position="40"/>
        <end position="43"/>
    </location>
</feature>
<dbReference type="GO" id="GO:0008664">
    <property type="term" value="F:RNA 2',3'-cyclic 3'-phosphodiesterase activity"/>
    <property type="evidence" value="ECO:0007669"/>
    <property type="project" value="UniProtKB-EC"/>
</dbReference>
<comment type="caution">
    <text evidence="3">The sequence shown here is derived from an EMBL/GenBank/DDBJ whole genome shotgun (WGS) entry which is preliminary data.</text>
</comment>
<protein>
    <recommendedName>
        <fullName evidence="2">RNA 2',3'-cyclic phosphodiesterase</fullName>
        <shortName evidence="2">RNA 2',3'-CPDase</shortName>
        <ecNumber evidence="2">3.1.4.58</ecNumber>
    </recommendedName>
</protein>
<dbReference type="GO" id="GO:0016874">
    <property type="term" value="F:ligase activity"/>
    <property type="evidence" value="ECO:0007669"/>
    <property type="project" value="UniProtKB-KW"/>
</dbReference>
<dbReference type="Gene3D" id="3.90.1140.10">
    <property type="entry name" value="Cyclic phosphodiesterase"/>
    <property type="match status" value="1"/>
</dbReference>
<dbReference type="OrthoDB" id="9793819at2"/>
<dbReference type="PANTHER" id="PTHR35561:SF1">
    <property type="entry name" value="RNA 2',3'-CYCLIC PHOSPHODIESTERASE"/>
    <property type="match status" value="1"/>
</dbReference>
<dbReference type="Proteomes" id="UP000075260">
    <property type="component" value="Unassembled WGS sequence"/>
</dbReference>
<comment type="similarity">
    <text evidence="2">Belongs to the 2H phosphoesterase superfamily. ThpR family.</text>
</comment>
<feature type="active site" description="Proton acceptor" evidence="2">
    <location>
        <position position="128"/>
    </location>
</feature>
<dbReference type="AlphaFoldDB" id="A0A150QBK3"/>
<dbReference type="RefSeq" id="WP_061611171.1">
    <property type="nucleotide sequence ID" value="NZ_CP162579.1"/>
</dbReference>
<dbReference type="InterPro" id="IPR004175">
    <property type="entry name" value="RNA_CPDase"/>
</dbReference>
<dbReference type="SUPFAM" id="SSF55144">
    <property type="entry name" value="LigT-like"/>
    <property type="match status" value="1"/>
</dbReference>
<dbReference type="PANTHER" id="PTHR35561">
    <property type="entry name" value="RNA 2',3'-CYCLIC PHOSPHODIESTERASE"/>
    <property type="match status" value="1"/>
</dbReference>
<dbReference type="NCBIfam" id="TIGR02258">
    <property type="entry name" value="2_5_ligase"/>
    <property type="match status" value="1"/>
</dbReference>
<evidence type="ECO:0000313" key="3">
    <source>
        <dbReference type="EMBL" id="KYF65351.1"/>
    </source>
</evidence>
<evidence type="ECO:0000256" key="2">
    <source>
        <dbReference type="HAMAP-Rule" id="MF_01940"/>
    </source>
</evidence>
<accession>A0A150QBK3</accession>
<dbReference type="InterPro" id="IPR009097">
    <property type="entry name" value="Cyclic_Pdiesterase"/>
</dbReference>
<keyword evidence="1 2" id="KW-0378">Hydrolase</keyword>
<dbReference type="Pfam" id="PF13563">
    <property type="entry name" value="2_5_RNA_ligase2"/>
    <property type="match status" value="1"/>
</dbReference>